<keyword evidence="1" id="KW-0812">Transmembrane</keyword>
<dbReference type="Proteomes" id="UP001519342">
    <property type="component" value="Unassembled WGS sequence"/>
</dbReference>
<feature type="transmembrane region" description="Helical" evidence="1">
    <location>
        <begin position="12"/>
        <end position="33"/>
    </location>
</feature>
<comment type="caution">
    <text evidence="2">The sequence shown here is derived from an EMBL/GenBank/DDBJ whole genome shotgun (WGS) entry which is preliminary data.</text>
</comment>
<organism evidence="2 3">
    <name type="scientific">Sedimentibacter acidaminivorans</name>
    <dbReference type="NCBI Taxonomy" id="913099"/>
    <lineage>
        <taxon>Bacteria</taxon>
        <taxon>Bacillati</taxon>
        <taxon>Bacillota</taxon>
        <taxon>Tissierellia</taxon>
        <taxon>Sedimentibacter</taxon>
    </lineage>
</organism>
<dbReference type="EMBL" id="JAGGKS010000008">
    <property type="protein sequence ID" value="MBP1926708.1"/>
    <property type="molecule type" value="Genomic_DNA"/>
</dbReference>
<keyword evidence="3" id="KW-1185">Reference proteome</keyword>
<gene>
    <name evidence="2" type="ORF">J2Z76_002578</name>
</gene>
<reference evidence="2 3" key="1">
    <citation type="submission" date="2021-03" db="EMBL/GenBank/DDBJ databases">
        <title>Genomic Encyclopedia of Type Strains, Phase IV (KMG-IV): sequencing the most valuable type-strain genomes for metagenomic binning, comparative biology and taxonomic classification.</title>
        <authorList>
            <person name="Goeker M."/>
        </authorList>
    </citation>
    <scope>NUCLEOTIDE SEQUENCE [LARGE SCALE GENOMIC DNA]</scope>
    <source>
        <strain evidence="2 3">DSM 24004</strain>
    </source>
</reference>
<keyword evidence="1" id="KW-1133">Transmembrane helix</keyword>
<dbReference type="RefSeq" id="WP_209512439.1">
    <property type="nucleotide sequence ID" value="NZ_JAGGKS010000008.1"/>
</dbReference>
<protein>
    <submittedName>
        <fullName evidence="2">Mannitol-specific phosphotransferase system IIBC component</fullName>
    </submittedName>
</protein>
<accession>A0ABS4GG86</accession>
<keyword evidence="1" id="KW-0472">Membrane</keyword>
<proteinExistence type="predicted"/>
<evidence type="ECO:0000313" key="2">
    <source>
        <dbReference type="EMBL" id="MBP1926708.1"/>
    </source>
</evidence>
<sequence length="187" mass="21663">MIRGDIVRKMSVAKVISGIVKIIIVAFIIYLIVSTLFGRQLFLIRSGVCESDIKYETEEFLTKYFFYQNDNEWGLISSNRDFSLFENYYKISIDTDTGDYSTIMGHQIFKKNWKSNVEESIPRAYFSSYNIDATNDHRIISFGLTLDNKEVYSHAGELLKPQFKQSLGNGFYIYFVDTDANSSHDNK</sequence>
<evidence type="ECO:0000313" key="3">
    <source>
        <dbReference type="Proteomes" id="UP001519342"/>
    </source>
</evidence>
<evidence type="ECO:0000256" key="1">
    <source>
        <dbReference type="SAM" id="Phobius"/>
    </source>
</evidence>
<name>A0ABS4GG86_9FIRM</name>